<dbReference type="Proteomes" id="UP000006176">
    <property type="component" value="Chromosome"/>
</dbReference>
<evidence type="ECO:0000313" key="2">
    <source>
        <dbReference type="Proteomes" id="UP000006176"/>
    </source>
</evidence>
<accession>I3XUQ3</accession>
<keyword evidence="2" id="KW-1185">Reference proteome</keyword>
<reference evidence="1 2" key="1">
    <citation type="submission" date="2012-06" db="EMBL/GenBank/DDBJ databases">
        <title>Complete sequence of Sulfurospirillum barnesii SES-3.</title>
        <authorList>
            <consortium name="US DOE Joint Genome Institute"/>
            <person name="Lucas S."/>
            <person name="Han J."/>
            <person name="Lapidus A."/>
            <person name="Cheng J.-F."/>
            <person name="Goodwin L."/>
            <person name="Pitluck S."/>
            <person name="Peters L."/>
            <person name="Ovchinnikova G."/>
            <person name="Lu M."/>
            <person name="Detter J.C."/>
            <person name="Han C."/>
            <person name="Tapia R."/>
            <person name="Land M."/>
            <person name="Hauser L."/>
            <person name="Kyrpides N."/>
            <person name="Ivanova N."/>
            <person name="Pagani I."/>
            <person name="Stolz J."/>
            <person name="Arkin A."/>
            <person name="Dehal P."/>
            <person name="Oremland R."/>
            <person name="Saltikov C."/>
            <person name="Basu P."/>
            <person name="Hollibaugh J."/>
            <person name="Newman D."/>
            <person name="Stolyar S."/>
            <person name="Hazen T."/>
            <person name="Woyke T."/>
        </authorList>
    </citation>
    <scope>NUCLEOTIDE SEQUENCE [LARGE SCALE GENOMIC DNA]</scope>
    <source>
        <strain evidence="2">ATCC 700032 / DSM 10660 / SES-3</strain>
    </source>
</reference>
<dbReference type="KEGG" id="sba:Sulba_0353"/>
<protein>
    <submittedName>
        <fullName evidence="1">Uncharacterized protein</fullName>
    </submittedName>
</protein>
<dbReference type="OrthoDB" id="5339658at2"/>
<sequence>MDSRLFQIDPYAGIGYGMYNSIKGEEGSFEDFLLHYDSTKANEGDNSWLSNLIAKETLNAFSSPDVWQAMNTLGISGLDFMGSSNFFDAQVYALKIQLFEAFSKRDDYKEMEPLLKQLLS</sequence>
<gene>
    <name evidence="1" type="ordered locus">Sulba_0353</name>
</gene>
<dbReference type="PATRIC" id="fig|760154.4.peg.354"/>
<dbReference type="EMBL" id="CP003333">
    <property type="protein sequence ID" value="AFL67677.1"/>
    <property type="molecule type" value="Genomic_DNA"/>
</dbReference>
<dbReference type="HOGENOM" id="CLU_2048513_0_0_7"/>
<proteinExistence type="predicted"/>
<dbReference type="RefSeq" id="WP_014768558.1">
    <property type="nucleotide sequence ID" value="NC_018002.1"/>
</dbReference>
<evidence type="ECO:0000313" key="1">
    <source>
        <dbReference type="EMBL" id="AFL67677.1"/>
    </source>
</evidence>
<dbReference type="AlphaFoldDB" id="I3XUQ3"/>
<dbReference type="STRING" id="760154.Sulba_0353"/>
<name>I3XUQ3_SULBS</name>
<organism evidence="1 2">
    <name type="scientific">Sulfurospirillum barnesii (strain ATCC 700032 / DSM 10660 / SES-3)</name>
    <dbReference type="NCBI Taxonomy" id="760154"/>
    <lineage>
        <taxon>Bacteria</taxon>
        <taxon>Pseudomonadati</taxon>
        <taxon>Campylobacterota</taxon>
        <taxon>Epsilonproteobacteria</taxon>
        <taxon>Campylobacterales</taxon>
        <taxon>Sulfurospirillaceae</taxon>
        <taxon>Sulfurospirillum</taxon>
    </lineage>
</organism>